<evidence type="ECO:0000256" key="1">
    <source>
        <dbReference type="ARBA" id="ARBA00004370"/>
    </source>
</evidence>
<keyword evidence="7 8" id="KW-0998">Cell outer membrane</keyword>
<evidence type="ECO:0000313" key="11">
    <source>
        <dbReference type="EMBL" id="BBP01352.1"/>
    </source>
</evidence>
<sequence precursor="true">MQIKLIAALVTSVLAISAQAADGFVVKDIRVEGLQRTEAGTVFSYLPVKVGETLDADKSAAAIKALFATGFFKDVRLEEQNGVLIVVVEERPAIAKIDIVGSKDLTADQIKDGLKQSGLAEGRIFDKAMLDRAAQEIKRLYFGRGKYAVEIDTTVTPMERNRVAVAFNIKEGDVAKIRQINIVGNNVFPEKKLQGLFQLSTPGWFSWYSKNDQYSKQKLAADIETLKSFYLNQGYLEFNVDSTQVSITPDKKDIYLTVNITEGEKYTVSDVKLAGEMMVPQAELQKLISVKAGDVFSREALTETSKKIGDRLGNDGYAFANVNAVPEVDKEKHTVAFTFFVDAGRRVYVNRININGNTRTRDEVVRREFRQMEGAWYAADKIQRSRERVERLGYFSDINVETPAVVGTTDQVDVNMSLTEKATGNIMVGAGFSSSEGLILSGSISQNNLFGSGNALAVKINSGGINKVYSVSYTNPYFTPDGLSMGYDLYRRDTDTTSLSSVSSYKNSTTGVGARLGIPLNEKDALSLGMSVEHAVLTVNSSSPIQYQNFVSEYGNANNTLLLNIGFARDSRDSLTYPTKGMLQRVYGEVAVPPGSLKYYKVNYQQQWFKPLSKTFTLMLNGEFGYGGGYGTNTDLPFFKNFYAGGVSSVRGYDTGTIGPKYWDTTSGQLIALGGNERVVGNAEILFPMPGLENDKSVRLSAFVDAGAVFGPGNQENVNGVGVNDGLYSKFSFQDIRFSTGMAVNWVSPVGPLKFSLGMPLNPQPSDKKQVFQFTMGQVF</sequence>
<comment type="subcellular location">
    <subcellularLocation>
        <location evidence="8">Cell outer membrane</location>
    </subcellularLocation>
    <subcellularLocation>
        <location evidence="1">Membrane</location>
    </subcellularLocation>
</comment>
<organism evidence="11 12">
    <name type="scientific">Sulfuriferula nivalis</name>
    <dbReference type="NCBI Taxonomy" id="2675298"/>
    <lineage>
        <taxon>Bacteria</taxon>
        <taxon>Pseudomonadati</taxon>
        <taxon>Pseudomonadota</taxon>
        <taxon>Betaproteobacteria</taxon>
        <taxon>Nitrosomonadales</taxon>
        <taxon>Sulfuricellaceae</taxon>
        <taxon>Sulfuriferula</taxon>
    </lineage>
</organism>
<feature type="domain" description="POTRA" evidence="10">
    <location>
        <begin position="92"/>
        <end position="172"/>
    </location>
</feature>
<dbReference type="RefSeq" id="WP_162085138.1">
    <property type="nucleotide sequence ID" value="NZ_AP021881.1"/>
</dbReference>
<keyword evidence="6 8" id="KW-0472">Membrane</keyword>
<dbReference type="PROSITE" id="PS51779">
    <property type="entry name" value="POTRA"/>
    <property type="match status" value="5"/>
</dbReference>
<feature type="signal peptide" evidence="8">
    <location>
        <begin position="1"/>
        <end position="20"/>
    </location>
</feature>
<feature type="chain" id="PRO_5033172194" description="Outer membrane protein assembly factor BamA" evidence="8">
    <location>
        <begin position="21"/>
        <end position="780"/>
    </location>
</feature>
<dbReference type="InterPro" id="IPR000184">
    <property type="entry name" value="Bac_surfAg_D15"/>
</dbReference>
<dbReference type="AlphaFoldDB" id="A0A809SA48"/>
<evidence type="ECO:0000313" key="12">
    <source>
        <dbReference type="Proteomes" id="UP000463939"/>
    </source>
</evidence>
<keyword evidence="3 8" id="KW-0812">Transmembrane</keyword>
<keyword evidence="4 8" id="KW-0732">Signal</keyword>
<dbReference type="GO" id="GO:0009279">
    <property type="term" value="C:cell outer membrane"/>
    <property type="evidence" value="ECO:0007669"/>
    <property type="project" value="UniProtKB-SubCell"/>
</dbReference>
<dbReference type="Proteomes" id="UP000463939">
    <property type="component" value="Chromosome"/>
</dbReference>
<dbReference type="PANTHER" id="PTHR12815:SF23">
    <property type="entry name" value="OUTER MEMBRANE PROTEIN ASSEMBLY FACTOR BAMA"/>
    <property type="match status" value="1"/>
</dbReference>
<reference evidence="12" key="1">
    <citation type="submission" date="2019-11" db="EMBL/GenBank/DDBJ databases">
        <title>Isolation and characterization of a novel species in the genus Sulfuriferula.</title>
        <authorList>
            <person name="Mochizuki J."/>
            <person name="Kojima H."/>
            <person name="Fukui M."/>
        </authorList>
    </citation>
    <scope>NUCLEOTIDE SEQUENCE [LARGE SCALE GENOMIC DNA]</scope>
    <source>
        <strain evidence="12">SGTM</strain>
    </source>
</reference>
<dbReference type="PIRSF" id="PIRSF006076">
    <property type="entry name" value="OM_assembly_OMP85"/>
    <property type="match status" value="1"/>
</dbReference>
<dbReference type="InterPro" id="IPR010827">
    <property type="entry name" value="BamA/TamA_POTRA"/>
</dbReference>
<feature type="domain" description="POTRA" evidence="10">
    <location>
        <begin position="175"/>
        <end position="263"/>
    </location>
</feature>
<comment type="function">
    <text evidence="8">Part of the outer membrane protein assembly complex, which is involved in assembly and insertion of beta-barrel proteins into the outer membrane.</text>
</comment>
<dbReference type="GO" id="GO:0043165">
    <property type="term" value="P:Gram-negative-bacterium-type cell outer membrane assembly"/>
    <property type="evidence" value="ECO:0007669"/>
    <property type="project" value="UniProtKB-UniRule"/>
</dbReference>
<protein>
    <recommendedName>
        <fullName evidence="8 9">Outer membrane protein assembly factor BamA</fullName>
    </recommendedName>
</protein>
<dbReference type="InterPro" id="IPR023707">
    <property type="entry name" value="OM_assembly_BamA"/>
</dbReference>
<dbReference type="PANTHER" id="PTHR12815">
    <property type="entry name" value="SORTING AND ASSEMBLY MACHINERY SAMM50 PROTEIN FAMILY MEMBER"/>
    <property type="match status" value="1"/>
</dbReference>
<dbReference type="Gene3D" id="2.40.160.50">
    <property type="entry name" value="membrane protein fhac: a member of the omp85/tpsb transporter family"/>
    <property type="match status" value="1"/>
</dbReference>
<keyword evidence="5 8" id="KW-0677">Repeat</keyword>
<feature type="domain" description="POTRA" evidence="10">
    <location>
        <begin position="347"/>
        <end position="421"/>
    </location>
</feature>
<dbReference type="NCBIfam" id="TIGR03303">
    <property type="entry name" value="OM_YaeT"/>
    <property type="match status" value="1"/>
</dbReference>
<dbReference type="FunFam" id="3.10.20.310:FF:000003">
    <property type="entry name" value="Outer membrane protein assembly factor BamA"/>
    <property type="match status" value="1"/>
</dbReference>
<evidence type="ECO:0000259" key="10">
    <source>
        <dbReference type="PROSITE" id="PS51779"/>
    </source>
</evidence>
<dbReference type="InterPro" id="IPR039910">
    <property type="entry name" value="D15-like"/>
</dbReference>
<dbReference type="Pfam" id="PF07244">
    <property type="entry name" value="POTRA"/>
    <property type="match status" value="5"/>
</dbReference>
<feature type="domain" description="POTRA" evidence="10">
    <location>
        <begin position="266"/>
        <end position="344"/>
    </location>
</feature>
<dbReference type="KEGG" id="sniv:SFSGTM_20600"/>
<evidence type="ECO:0000256" key="8">
    <source>
        <dbReference type="HAMAP-Rule" id="MF_01430"/>
    </source>
</evidence>
<comment type="subunit">
    <text evidence="8">Part of the Bam complex.</text>
</comment>
<dbReference type="Pfam" id="PF01103">
    <property type="entry name" value="Omp85"/>
    <property type="match status" value="1"/>
</dbReference>
<proteinExistence type="inferred from homology"/>
<keyword evidence="12" id="KW-1185">Reference proteome</keyword>
<dbReference type="InterPro" id="IPR034746">
    <property type="entry name" value="POTRA"/>
</dbReference>
<evidence type="ECO:0000256" key="7">
    <source>
        <dbReference type="ARBA" id="ARBA00023237"/>
    </source>
</evidence>
<evidence type="ECO:0000256" key="2">
    <source>
        <dbReference type="ARBA" id="ARBA00022452"/>
    </source>
</evidence>
<dbReference type="GO" id="GO:0051205">
    <property type="term" value="P:protein insertion into membrane"/>
    <property type="evidence" value="ECO:0007669"/>
    <property type="project" value="UniProtKB-UniRule"/>
</dbReference>
<comment type="similarity">
    <text evidence="8">Belongs to the BamA family.</text>
</comment>
<evidence type="ECO:0000256" key="5">
    <source>
        <dbReference type="ARBA" id="ARBA00022737"/>
    </source>
</evidence>
<dbReference type="EMBL" id="AP021881">
    <property type="protein sequence ID" value="BBP01352.1"/>
    <property type="molecule type" value="Genomic_DNA"/>
</dbReference>
<evidence type="ECO:0000256" key="3">
    <source>
        <dbReference type="ARBA" id="ARBA00022692"/>
    </source>
</evidence>
<dbReference type="FunFam" id="3.10.20.310:FF:000002">
    <property type="entry name" value="Outer membrane protein assembly factor BamA"/>
    <property type="match status" value="1"/>
</dbReference>
<evidence type="ECO:0000256" key="6">
    <source>
        <dbReference type="ARBA" id="ARBA00023136"/>
    </source>
</evidence>
<feature type="domain" description="POTRA" evidence="10">
    <location>
        <begin position="24"/>
        <end position="91"/>
    </location>
</feature>
<keyword evidence="2 8" id="KW-1134">Transmembrane beta strand</keyword>
<name>A0A809SA48_9PROT</name>
<dbReference type="HAMAP" id="MF_01430">
    <property type="entry name" value="OM_assembly_BamA"/>
    <property type="match status" value="1"/>
</dbReference>
<dbReference type="Gene3D" id="3.10.20.310">
    <property type="entry name" value="membrane protein fhac"/>
    <property type="match status" value="5"/>
</dbReference>
<evidence type="ECO:0000256" key="9">
    <source>
        <dbReference type="NCBIfam" id="TIGR03303"/>
    </source>
</evidence>
<gene>
    <name evidence="8 11" type="primary">bamA</name>
    <name evidence="11" type="ORF">SFSGTM_20600</name>
</gene>
<accession>A0A809SA48</accession>
<evidence type="ECO:0000256" key="4">
    <source>
        <dbReference type="ARBA" id="ARBA00022729"/>
    </source>
</evidence>